<dbReference type="STRING" id="1513896.SAMN05660841_02503"/>
<organism evidence="2 3">
    <name type="scientific">Sphingobacterium nematocida</name>
    <dbReference type="NCBI Taxonomy" id="1513896"/>
    <lineage>
        <taxon>Bacteria</taxon>
        <taxon>Pseudomonadati</taxon>
        <taxon>Bacteroidota</taxon>
        <taxon>Sphingobacteriia</taxon>
        <taxon>Sphingobacteriales</taxon>
        <taxon>Sphingobacteriaceae</taxon>
        <taxon>Sphingobacterium</taxon>
    </lineage>
</organism>
<protein>
    <recommendedName>
        <fullName evidence="1">DUF6194 domain-containing protein</fullName>
    </recommendedName>
</protein>
<dbReference type="AlphaFoldDB" id="A0A1T5EDZ0"/>
<sequence length="144" mass="16763">MSLLKIESHITKSLENVQGLESFGYSLFFYGNDHVLPFVSIAKSDNEYDSVSNLNRDGVFRVNIGVSKETFNRLFNDPKMEWDYTKLNSFIPHPHYSAQHFICILNPVEEKLEETINFISEAHLIAKARYDKKYSNKLKRGNRI</sequence>
<evidence type="ECO:0000313" key="3">
    <source>
        <dbReference type="Proteomes" id="UP000190150"/>
    </source>
</evidence>
<reference evidence="3" key="1">
    <citation type="submission" date="2017-02" db="EMBL/GenBank/DDBJ databases">
        <authorList>
            <person name="Varghese N."/>
            <person name="Submissions S."/>
        </authorList>
    </citation>
    <scope>NUCLEOTIDE SEQUENCE [LARGE SCALE GENOMIC DNA]</scope>
    <source>
        <strain evidence="3">DSM 24091</strain>
    </source>
</reference>
<dbReference type="OrthoDB" id="9783727at2"/>
<dbReference type="InterPro" id="IPR045676">
    <property type="entry name" value="DUF6194"/>
</dbReference>
<dbReference type="Pfam" id="PF19694">
    <property type="entry name" value="DUF6194"/>
    <property type="match status" value="1"/>
</dbReference>
<proteinExistence type="predicted"/>
<name>A0A1T5EDZ0_9SPHI</name>
<dbReference type="Proteomes" id="UP000190150">
    <property type="component" value="Unassembled WGS sequence"/>
</dbReference>
<evidence type="ECO:0000313" key="2">
    <source>
        <dbReference type="EMBL" id="SKB82156.1"/>
    </source>
</evidence>
<accession>A0A1T5EDZ0</accession>
<dbReference type="RefSeq" id="WP_079643416.1">
    <property type="nucleotide sequence ID" value="NZ_FUZF01000011.1"/>
</dbReference>
<gene>
    <name evidence="2" type="ORF">SAMN05660841_02503</name>
</gene>
<keyword evidence="3" id="KW-1185">Reference proteome</keyword>
<evidence type="ECO:0000259" key="1">
    <source>
        <dbReference type="Pfam" id="PF19694"/>
    </source>
</evidence>
<dbReference type="EMBL" id="FUZF01000011">
    <property type="protein sequence ID" value="SKB82156.1"/>
    <property type="molecule type" value="Genomic_DNA"/>
</dbReference>
<feature type="domain" description="DUF6194" evidence="1">
    <location>
        <begin position="1"/>
        <end position="133"/>
    </location>
</feature>